<organism evidence="8 9">
    <name type="scientific">Crateriforma conspicua</name>
    <dbReference type="NCBI Taxonomy" id="2527996"/>
    <lineage>
        <taxon>Bacteria</taxon>
        <taxon>Pseudomonadati</taxon>
        <taxon>Planctomycetota</taxon>
        <taxon>Planctomycetia</taxon>
        <taxon>Planctomycetales</taxon>
        <taxon>Planctomycetaceae</taxon>
        <taxon>Crateriforma</taxon>
    </lineage>
</organism>
<dbReference type="InterPro" id="IPR000318">
    <property type="entry name" value="Nase_comp1_CS"/>
</dbReference>
<evidence type="ECO:0000256" key="6">
    <source>
        <dbReference type="RuleBase" id="RU004021"/>
    </source>
</evidence>
<dbReference type="GO" id="GO:0065003">
    <property type="term" value="P:protein-containing complex assembly"/>
    <property type="evidence" value="ECO:0007669"/>
    <property type="project" value="InterPro"/>
</dbReference>
<dbReference type="Gene3D" id="3.40.50.12380">
    <property type="entry name" value="Nitrogenase MoFe cofactor biosynthesis protein NifE, C-terminal"/>
    <property type="match status" value="1"/>
</dbReference>
<feature type="domain" description="Nitrogenase/oxidoreductase component 1" evidence="7">
    <location>
        <begin position="41"/>
        <end position="435"/>
    </location>
</feature>
<reference evidence="8 9" key="1">
    <citation type="submission" date="2019-02" db="EMBL/GenBank/DDBJ databases">
        <title>Deep-cultivation of Planctomycetes and their phenomic and genomic characterization uncovers novel biology.</title>
        <authorList>
            <person name="Wiegand S."/>
            <person name="Jogler M."/>
            <person name="Boedeker C."/>
            <person name="Pinto D."/>
            <person name="Vollmers J."/>
            <person name="Rivas-Marin E."/>
            <person name="Kohn T."/>
            <person name="Peeters S.H."/>
            <person name="Heuer A."/>
            <person name="Rast P."/>
            <person name="Oberbeckmann S."/>
            <person name="Bunk B."/>
            <person name="Jeske O."/>
            <person name="Meyerdierks A."/>
            <person name="Storesund J.E."/>
            <person name="Kallscheuer N."/>
            <person name="Luecker S."/>
            <person name="Lage O.M."/>
            <person name="Pohl T."/>
            <person name="Merkel B.J."/>
            <person name="Hornburger P."/>
            <person name="Mueller R.-W."/>
            <person name="Bruemmer F."/>
            <person name="Labrenz M."/>
            <person name="Spormann A.M."/>
            <person name="Op Den Camp H."/>
            <person name="Overmann J."/>
            <person name="Amann R."/>
            <person name="Jetten M.S.M."/>
            <person name="Mascher T."/>
            <person name="Medema M.H."/>
            <person name="Devos D.P."/>
            <person name="Kaster A.-K."/>
            <person name="Ovreas L."/>
            <person name="Rohde M."/>
            <person name="Galperin M.Y."/>
            <person name="Jogler C."/>
        </authorList>
    </citation>
    <scope>NUCLEOTIDE SEQUENCE [LARGE SCALE GENOMIC DNA]</scope>
    <source>
        <strain evidence="8 9">Pan14r</strain>
    </source>
</reference>
<dbReference type="InterPro" id="IPR049939">
    <property type="entry name" value="NifE-like"/>
</dbReference>
<dbReference type="InterPro" id="IPR000510">
    <property type="entry name" value="Nase/OxRdtase_comp1"/>
</dbReference>
<evidence type="ECO:0000259" key="7">
    <source>
        <dbReference type="Pfam" id="PF00148"/>
    </source>
</evidence>
<keyword evidence="8" id="KW-0560">Oxidoreductase</keyword>
<evidence type="ECO:0000313" key="8">
    <source>
        <dbReference type="EMBL" id="TWT67940.1"/>
    </source>
</evidence>
<dbReference type="Gene3D" id="3.40.50.1980">
    <property type="entry name" value="Nitrogenase molybdenum iron protein domain"/>
    <property type="match status" value="1"/>
</dbReference>
<dbReference type="RefSeq" id="WP_146438043.1">
    <property type="nucleotide sequence ID" value="NZ_SJPL01000001.1"/>
</dbReference>
<dbReference type="NCBIfam" id="TIGR01283">
    <property type="entry name" value="nifE"/>
    <property type="match status" value="1"/>
</dbReference>
<evidence type="ECO:0000256" key="4">
    <source>
        <dbReference type="ARBA" id="ARBA00013280"/>
    </source>
</evidence>
<gene>
    <name evidence="8" type="primary">nifD_2</name>
    <name evidence="8" type="ORF">Pan14r_01780</name>
</gene>
<comment type="similarity">
    <text evidence="3 6">Belongs to the NifD/NifK/NifE/NifN family.</text>
</comment>
<dbReference type="Proteomes" id="UP000317238">
    <property type="component" value="Unassembled WGS sequence"/>
</dbReference>
<evidence type="ECO:0000256" key="5">
    <source>
        <dbReference type="ARBA" id="ARBA00023231"/>
    </source>
</evidence>
<dbReference type="PANTHER" id="PTHR42956:SF1">
    <property type="entry name" value="NITROGENASE IRON-MOLYBDENUM COFACTOR BIOSYNTHESIS PROTEIN NIFE"/>
    <property type="match status" value="1"/>
</dbReference>
<dbReference type="UniPathway" id="UPA00782"/>
<evidence type="ECO:0000256" key="1">
    <source>
        <dbReference type="ARBA" id="ARBA00003171"/>
    </source>
</evidence>
<dbReference type="OrthoDB" id="224572at2"/>
<protein>
    <recommendedName>
        <fullName evidence="4">Nitrogenase iron-molybdenum cofactor biosynthesis protein NifE</fullName>
    </recommendedName>
</protein>
<dbReference type="AlphaFoldDB" id="A0A5C5XY98"/>
<dbReference type="SUPFAM" id="SSF53807">
    <property type="entry name" value="Helical backbone' metal receptor"/>
    <property type="match status" value="1"/>
</dbReference>
<dbReference type="PROSITE" id="PS00090">
    <property type="entry name" value="NITROGENASE_1_2"/>
    <property type="match status" value="1"/>
</dbReference>
<comment type="pathway">
    <text evidence="2">Cofactor biosynthesis; Fe-Mo cofactor biosynthesis.</text>
</comment>
<evidence type="ECO:0000256" key="2">
    <source>
        <dbReference type="ARBA" id="ARBA00005155"/>
    </source>
</evidence>
<keyword evidence="5 6" id="KW-0535">Nitrogen fixation</keyword>
<dbReference type="PANTHER" id="PTHR42956">
    <property type="entry name" value="NITROGENASE IRON-MOLYBDENUM COFACTOR BIOSYNTHESIS PROTEIN NIFE"/>
    <property type="match status" value="1"/>
</dbReference>
<evidence type="ECO:0000256" key="3">
    <source>
        <dbReference type="ARBA" id="ARBA00011002"/>
    </source>
</evidence>
<proteinExistence type="inferred from homology"/>
<keyword evidence="9" id="KW-1185">Reference proteome</keyword>
<dbReference type="Pfam" id="PF00148">
    <property type="entry name" value="Oxidored_nitro"/>
    <property type="match status" value="1"/>
</dbReference>
<accession>A0A5C5XY98</accession>
<dbReference type="EMBL" id="SJPL01000001">
    <property type="protein sequence ID" value="TWT67940.1"/>
    <property type="molecule type" value="Genomic_DNA"/>
</dbReference>
<dbReference type="PROSITE" id="PS00699">
    <property type="entry name" value="NITROGENASE_1_1"/>
    <property type="match status" value="1"/>
</dbReference>
<dbReference type="GO" id="GO:0016163">
    <property type="term" value="F:nitrogenase activity"/>
    <property type="evidence" value="ECO:0007669"/>
    <property type="project" value="InterPro"/>
</dbReference>
<name>A0A5C5XY98_9PLAN</name>
<evidence type="ECO:0000313" key="9">
    <source>
        <dbReference type="Proteomes" id="UP000317238"/>
    </source>
</evidence>
<comment type="function">
    <text evidence="1">This protein may play a role in the biosynthesis of the prosthetic group of nitrogenase (FeMo cofactor).</text>
</comment>
<sequence length="514" mass="55716">MREAIDILDARRRQVHTKGSQPFQLDCEKHSVAGSVSQRACVFCGSRVVLYPITDALHLVHGPIGCAAYTWDIRGAQSSGSQLHRMSFSTDLREKDVIYGGEKKCEAALIELIGRYRPKAAFVYATCIVGLIGDDLEAVCRRVTAQTGVETIPVHSEGFAGSKKDGYTAACAALDRLVGTSESPPPDGPSINILGDFNIAGETWIIRDYYERMGVNVISTITGDGRVDDIRRAHQAQLNVVQCSGSMKGLARLMKQKYDIPFVHVSYFGLEDVSKALYDVAEQFNDPSMMQRTTQLVRDEISAVMPRLRRYRDALQGKKAAVYTGGAFKAFSLVRSLRTLGVQTVIAGSQTGNPQDYQQLESLCDDGTVLLDDTNPLELAKFIDQTGADLLIGGVKERPIAYKLGVAFCDHNHERKRCLAGYEGMVNFANEVYSSVCSPVWSLSPRKRHAPPVKRSIGPGPLVTADAGLPLNTKAPQCPTAATVPSAGSDSHACGVCQLKAHCSGLAAQETETA</sequence>
<comment type="caution">
    <text evidence="8">The sequence shown here is derived from an EMBL/GenBank/DDBJ whole genome shotgun (WGS) entry which is preliminary data.</text>
</comment>
<dbReference type="InterPro" id="IPR005973">
    <property type="entry name" value="NifE"/>
</dbReference>